<sequence length="403" mass="45299">MDLDIEMGDSMGMEQDAFYAEPTPADDILQPDEPEEPGEIADDEPQGFSNESQTIDPTKIHIRGLDSLHTKDLKAYVRTHFRAVDEVDWIDDTSANLVFDSASTAREAIAALSSIELADTTALAIGESLPAKPLDGRPEISLQVRFALGSDKKQAGAALRSRYYLLHPEHDPEQRRRRRQDTRSKYRERDFDGRRDDRRRRGSDQFESETFEASMYDDAPQRSRRYSDPEDGPRTYARNNRDKELFKDRRSRRDRSASPREHDDGDSFTLGRTSSSRGNRDRAHIIKGRLSANNEAKELFPGKMSGRGGQLDQLERSIGSASLREEDMPKVAPTSEAPSAGVFSIRGLASRRRDGTDGFSIKGAAASAKELFPEKLGGSSNAGKELLDMDRRRQRRKAQDLFS</sequence>
<dbReference type="GO" id="GO:0005634">
    <property type="term" value="C:nucleus"/>
    <property type="evidence" value="ECO:0007669"/>
    <property type="project" value="TreeGrafter"/>
</dbReference>
<keyword evidence="3" id="KW-1185">Reference proteome</keyword>
<dbReference type="OrthoDB" id="422106at2759"/>
<feature type="region of interest" description="Disordered" evidence="1">
    <location>
        <begin position="370"/>
        <end position="403"/>
    </location>
</feature>
<dbReference type="InterPro" id="IPR019416">
    <property type="entry name" value="NCBP3"/>
</dbReference>
<proteinExistence type="predicted"/>
<dbReference type="PANTHER" id="PTHR16291">
    <property type="entry name" value="NUCLEAR CAP-BINDING PROTEIN SUBUNIT 3"/>
    <property type="match status" value="1"/>
</dbReference>
<reference evidence="2 3" key="2">
    <citation type="journal article" date="2017" name="Sci. Rep.">
        <title>Ant-infecting Ophiocordyceps genomes reveal a high diversity of potential behavioral manipulation genes and a possible major role for enterotoxins.</title>
        <authorList>
            <person name="de Bekker C."/>
            <person name="Ohm R.A."/>
            <person name="Evans H.C."/>
            <person name="Brachmann A."/>
            <person name="Hughes D.P."/>
        </authorList>
    </citation>
    <scope>NUCLEOTIDE SEQUENCE [LARGE SCALE GENOMIC DNA]</scope>
    <source>
        <strain evidence="2 3">SC16a</strain>
    </source>
</reference>
<protein>
    <submittedName>
        <fullName evidence="2">Uncharacterized protein</fullName>
    </submittedName>
</protein>
<dbReference type="EMBL" id="LAZP02000104">
    <property type="protein sequence ID" value="PFH60852.1"/>
    <property type="molecule type" value="Genomic_DNA"/>
</dbReference>
<name>A0A2A9PIW9_OPHUN</name>
<dbReference type="GO" id="GO:0003729">
    <property type="term" value="F:mRNA binding"/>
    <property type="evidence" value="ECO:0007669"/>
    <property type="project" value="InterPro"/>
</dbReference>
<dbReference type="Pfam" id="PF10309">
    <property type="entry name" value="NCBP3"/>
    <property type="match status" value="1"/>
</dbReference>
<organism evidence="2 3">
    <name type="scientific">Ophiocordyceps unilateralis</name>
    <name type="common">Zombie-ant fungus</name>
    <name type="synonym">Torrubia unilateralis</name>
    <dbReference type="NCBI Taxonomy" id="268505"/>
    <lineage>
        <taxon>Eukaryota</taxon>
        <taxon>Fungi</taxon>
        <taxon>Dikarya</taxon>
        <taxon>Ascomycota</taxon>
        <taxon>Pezizomycotina</taxon>
        <taxon>Sordariomycetes</taxon>
        <taxon>Hypocreomycetidae</taxon>
        <taxon>Hypocreales</taxon>
        <taxon>Ophiocordycipitaceae</taxon>
        <taxon>Ophiocordyceps</taxon>
    </lineage>
</organism>
<feature type="compositionally biased region" description="Basic and acidic residues" evidence="1">
    <location>
        <begin position="219"/>
        <end position="248"/>
    </location>
</feature>
<evidence type="ECO:0000256" key="1">
    <source>
        <dbReference type="SAM" id="MobiDB-lite"/>
    </source>
</evidence>
<accession>A0A2A9PIW9</accession>
<dbReference type="PANTHER" id="PTHR16291:SF0">
    <property type="entry name" value="NUCLEAR CAP-BINDING PROTEIN SUBUNIT 3"/>
    <property type="match status" value="1"/>
</dbReference>
<comment type="caution">
    <text evidence="2">The sequence shown here is derived from an EMBL/GenBank/DDBJ whole genome shotgun (WGS) entry which is preliminary data.</text>
</comment>
<evidence type="ECO:0000313" key="2">
    <source>
        <dbReference type="EMBL" id="PFH60852.1"/>
    </source>
</evidence>
<feature type="compositionally biased region" description="Basic and acidic residues" evidence="1">
    <location>
        <begin position="181"/>
        <end position="196"/>
    </location>
</feature>
<feature type="compositionally biased region" description="Basic and acidic residues" evidence="1">
    <location>
        <begin position="254"/>
        <end position="265"/>
    </location>
</feature>
<feature type="compositionally biased region" description="Polar residues" evidence="1">
    <location>
        <begin position="47"/>
        <end position="56"/>
    </location>
</feature>
<gene>
    <name evidence="2" type="ORF">XA68_10209</name>
</gene>
<feature type="region of interest" description="Disordered" evidence="1">
    <location>
        <begin position="163"/>
        <end position="312"/>
    </location>
</feature>
<dbReference type="GO" id="GO:0000340">
    <property type="term" value="F:RNA 7-methylguanosine cap binding"/>
    <property type="evidence" value="ECO:0007669"/>
    <property type="project" value="InterPro"/>
</dbReference>
<dbReference type="AlphaFoldDB" id="A0A2A9PIW9"/>
<feature type="compositionally biased region" description="Acidic residues" evidence="1">
    <location>
        <begin position="29"/>
        <end position="45"/>
    </location>
</feature>
<reference evidence="2 3" key="1">
    <citation type="journal article" date="2015" name="BMC Genomics">
        <title>Gene expression during zombie ant biting behavior reflects the complexity underlying fungal parasitic behavioral manipulation.</title>
        <authorList>
            <person name="de Bekker C."/>
            <person name="Ohm R.A."/>
            <person name="Loreto R.G."/>
            <person name="Sebastian A."/>
            <person name="Albert I."/>
            <person name="Merrow M."/>
            <person name="Brachmann A."/>
            <person name="Hughes D.P."/>
        </authorList>
    </citation>
    <scope>NUCLEOTIDE SEQUENCE [LARGE SCALE GENOMIC DNA]</scope>
    <source>
        <strain evidence="2 3">SC16a</strain>
    </source>
</reference>
<evidence type="ECO:0000313" key="3">
    <source>
        <dbReference type="Proteomes" id="UP000037136"/>
    </source>
</evidence>
<dbReference type="Proteomes" id="UP000037136">
    <property type="component" value="Unassembled WGS sequence"/>
</dbReference>
<feature type="region of interest" description="Disordered" evidence="1">
    <location>
        <begin position="1"/>
        <end position="56"/>
    </location>
</feature>